<comment type="caution">
    <text evidence="2">The sequence shown here is derived from an EMBL/GenBank/DDBJ whole genome shotgun (WGS) entry which is preliminary data.</text>
</comment>
<organism evidence="2 3">
    <name type="scientific">Colocasia esculenta</name>
    <name type="common">Wild taro</name>
    <name type="synonym">Arum esculentum</name>
    <dbReference type="NCBI Taxonomy" id="4460"/>
    <lineage>
        <taxon>Eukaryota</taxon>
        <taxon>Viridiplantae</taxon>
        <taxon>Streptophyta</taxon>
        <taxon>Embryophyta</taxon>
        <taxon>Tracheophyta</taxon>
        <taxon>Spermatophyta</taxon>
        <taxon>Magnoliopsida</taxon>
        <taxon>Liliopsida</taxon>
        <taxon>Araceae</taxon>
        <taxon>Aroideae</taxon>
        <taxon>Colocasieae</taxon>
        <taxon>Colocasia</taxon>
    </lineage>
</organism>
<evidence type="ECO:0000256" key="1">
    <source>
        <dbReference type="SAM" id="MobiDB-lite"/>
    </source>
</evidence>
<keyword evidence="3" id="KW-1185">Reference proteome</keyword>
<evidence type="ECO:0000313" key="3">
    <source>
        <dbReference type="Proteomes" id="UP000652761"/>
    </source>
</evidence>
<dbReference type="AlphaFoldDB" id="A0A843UER4"/>
<dbReference type="EMBL" id="NMUH01000471">
    <property type="protein sequence ID" value="MQL79693.1"/>
    <property type="molecule type" value="Genomic_DNA"/>
</dbReference>
<evidence type="ECO:0000313" key="2">
    <source>
        <dbReference type="EMBL" id="MQL79693.1"/>
    </source>
</evidence>
<proteinExistence type="predicted"/>
<reference evidence="2" key="1">
    <citation type="submission" date="2017-07" db="EMBL/GenBank/DDBJ databases">
        <title>Taro Niue Genome Assembly and Annotation.</title>
        <authorList>
            <person name="Atibalentja N."/>
            <person name="Keating K."/>
            <person name="Fields C.J."/>
        </authorList>
    </citation>
    <scope>NUCLEOTIDE SEQUENCE</scope>
    <source>
        <strain evidence="2">Niue_2</strain>
        <tissue evidence="2">Leaf</tissue>
    </source>
</reference>
<protein>
    <submittedName>
        <fullName evidence="2">Uncharacterized protein</fullName>
    </submittedName>
</protein>
<gene>
    <name evidence="2" type="ORF">Taro_012137</name>
</gene>
<accession>A0A843UER4</accession>
<dbReference type="Proteomes" id="UP000652761">
    <property type="component" value="Unassembled WGS sequence"/>
</dbReference>
<sequence>MWTVKGVKSLPQNALKTPKQSPIALEPLEVSARIAPNLHVSRPIKHRHAYQSLPTNSHQPSEAVETDKGRSGGKERKGREEVSALGLPYFYRCDK</sequence>
<feature type="region of interest" description="Disordered" evidence="1">
    <location>
        <begin position="43"/>
        <end position="80"/>
    </location>
</feature>
<name>A0A843UER4_COLES</name>
<feature type="compositionally biased region" description="Basic and acidic residues" evidence="1">
    <location>
        <begin position="65"/>
        <end position="80"/>
    </location>
</feature>